<sequence length="55" mass="6169">MTSNGWEQCRSLSVGKRTRFSPKTLTIPEVVDQELAQVDDLIDSTQTYHVADGML</sequence>
<keyword evidence="2" id="KW-1185">Reference proteome</keyword>
<name>A0A518CKS4_9PLAN</name>
<dbReference type="KEGG" id="plon:Pla110_15490"/>
<organism evidence="1 2">
    <name type="scientific">Polystyrenella longa</name>
    <dbReference type="NCBI Taxonomy" id="2528007"/>
    <lineage>
        <taxon>Bacteria</taxon>
        <taxon>Pseudomonadati</taxon>
        <taxon>Planctomycetota</taxon>
        <taxon>Planctomycetia</taxon>
        <taxon>Planctomycetales</taxon>
        <taxon>Planctomycetaceae</taxon>
        <taxon>Polystyrenella</taxon>
    </lineage>
</organism>
<dbReference type="Proteomes" id="UP000317178">
    <property type="component" value="Chromosome"/>
</dbReference>
<protein>
    <submittedName>
        <fullName evidence="1">Uncharacterized protein</fullName>
    </submittedName>
</protein>
<dbReference type="RefSeq" id="WP_197440568.1">
    <property type="nucleotide sequence ID" value="NZ_CP036281.1"/>
</dbReference>
<proteinExistence type="predicted"/>
<evidence type="ECO:0000313" key="1">
    <source>
        <dbReference type="EMBL" id="QDU79830.1"/>
    </source>
</evidence>
<dbReference type="AlphaFoldDB" id="A0A518CKS4"/>
<evidence type="ECO:0000313" key="2">
    <source>
        <dbReference type="Proteomes" id="UP000317178"/>
    </source>
</evidence>
<gene>
    <name evidence="1" type="ORF">Pla110_15490</name>
</gene>
<dbReference type="EMBL" id="CP036281">
    <property type="protein sequence ID" value="QDU79830.1"/>
    <property type="molecule type" value="Genomic_DNA"/>
</dbReference>
<accession>A0A518CKS4</accession>
<reference evidence="1 2" key="1">
    <citation type="submission" date="2019-02" db="EMBL/GenBank/DDBJ databases">
        <title>Deep-cultivation of Planctomycetes and their phenomic and genomic characterization uncovers novel biology.</title>
        <authorList>
            <person name="Wiegand S."/>
            <person name="Jogler M."/>
            <person name="Boedeker C."/>
            <person name="Pinto D."/>
            <person name="Vollmers J."/>
            <person name="Rivas-Marin E."/>
            <person name="Kohn T."/>
            <person name="Peeters S.H."/>
            <person name="Heuer A."/>
            <person name="Rast P."/>
            <person name="Oberbeckmann S."/>
            <person name="Bunk B."/>
            <person name="Jeske O."/>
            <person name="Meyerdierks A."/>
            <person name="Storesund J.E."/>
            <person name="Kallscheuer N."/>
            <person name="Luecker S."/>
            <person name="Lage O.M."/>
            <person name="Pohl T."/>
            <person name="Merkel B.J."/>
            <person name="Hornburger P."/>
            <person name="Mueller R.-W."/>
            <person name="Bruemmer F."/>
            <person name="Labrenz M."/>
            <person name="Spormann A.M."/>
            <person name="Op den Camp H."/>
            <person name="Overmann J."/>
            <person name="Amann R."/>
            <person name="Jetten M.S.M."/>
            <person name="Mascher T."/>
            <person name="Medema M.H."/>
            <person name="Devos D.P."/>
            <person name="Kaster A.-K."/>
            <person name="Ovreas L."/>
            <person name="Rohde M."/>
            <person name="Galperin M.Y."/>
            <person name="Jogler C."/>
        </authorList>
    </citation>
    <scope>NUCLEOTIDE SEQUENCE [LARGE SCALE GENOMIC DNA]</scope>
    <source>
        <strain evidence="1 2">Pla110</strain>
    </source>
</reference>